<protein>
    <submittedName>
        <fullName evidence="2">Transcriptional regulator, contains XRE-family HTH domain</fullName>
    </submittedName>
</protein>
<dbReference type="Proteomes" id="UP000198415">
    <property type="component" value="Unassembled WGS sequence"/>
</dbReference>
<dbReference type="InterPro" id="IPR001387">
    <property type="entry name" value="Cro/C1-type_HTH"/>
</dbReference>
<dbReference type="SMART" id="SM00530">
    <property type="entry name" value="HTH_XRE"/>
    <property type="match status" value="1"/>
</dbReference>
<dbReference type="SUPFAM" id="SSF47413">
    <property type="entry name" value="lambda repressor-like DNA-binding domains"/>
    <property type="match status" value="1"/>
</dbReference>
<dbReference type="InterPro" id="IPR041413">
    <property type="entry name" value="MLTR_LBD"/>
</dbReference>
<dbReference type="PANTHER" id="PTHR35010">
    <property type="entry name" value="BLL4672 PROTEIN-RELATED"/>
    <property type="match status" value="1"/>
</dbReference>
<dbReference type="EMBL" id="FZNR01000002">
    <property type="protein sequence ID" value="SNR40579.1"/>
    <property type="molecule type" value="Genomic_DNA"/>
</dbReference>
<dbReference type="Gene3D" id="1.10.260.40">
    <property type="entry name" value="lambda repressor-like DNA-binding domains"/>
    <property type="match status" value="1"/>
</dbReference>
<dbReference type="GO" id="GO:0003677">
    <property type="term" value="F:DNA binding"/>
    <property type="evidence" value="ECO:0007669"/>
    <property type="project" value="InterPro"/>
</dbReference>
<name>A0A238W4D7_9ACTN</name>
<dbReference type="PANTHER" id="PTHR35010:SF4">
    <property type="entry name" value="BLL5781 PROTEIN"/>
    <property type="match status" value="1"/>
</dbReference>
<evidence type="ECO:0000313" key="2">
    <source>
        <dbReference type="EMBL" id="SNR40579.1"/>
    </source>
</evidence>
<dbReference type="Pfam" id="PF17765">
    <property type="entry name" value="MLTR_LBD"/>
    <property type="match status" value="1"/>
</dbReference>
<evidence type="ECO:0000313" key="3">
    <source>
        <dbReference type="Proteomes" id="UP000198415"/>
    </source>
</evidence>
<organism evidence="2 3">
    <name type="scientific">Actinoplanes regularis</name>
    <dbReference type="NCBI Taxonomy" id="52697"/>
    <lineage>
        <taxon>Bacteria</taxon>
        <taxon>Bacillati</taxon>
        <taxon>Actinomycetota</taxon>
        <taxon>Actinomycetes</taxon>
        <taxon>Micromonosporales</taxon>
        <taxon>Micromonosporaceae</taxon>
        <taxon>Actinoplanes</taxon>
    </lineage>
</organism>
<evidence type="ECO:0000259" key="1">
    <source>
        <dbReference type="PROSITE" id="PS50943"/>
    </source>
</evidence>
<dbReference type="AlphaFoldDB" id="A0A238W4D7"/>
<dbReference type="InterPro" id="IPR010982">
    <property type="entry name" value="Lambda_DNA-bd_dom_sf"/>
</dbReference>
<feature type="domain" description="HTH cro/C1-type" evidence="1">
    <location>
        <begin position="14"/>
        <end position="68"/>
    </location>
</feature>
<dbReference type="CDD" id="cd00093">
    <property type="entry name" value="HTH_XRE"/>
    <property type="match status" value="1"/>
</dbReference>
<accession>A0A238W4D7</accession>
<sequence length="271" mass="30318">MTLMQMQRPVGELLRDWREQRRLSQLQLAVLADVSTRHLSFIETGRSQPSREMVQLLAEHLDLPLRERNQLLLAAGFAPVYSQNPLDAAEMSPIRAALRQLLSGHEPYPAVVVDRDWNLVDANDSLAVFTGLAAPELLEPPVNVMRLALHPKGVAPHIVNLTEWRTHLLTRLRRRVALTGDPRLTELYDELTVYPCDLSATGGQHPATDIVVPLRLRQEDGELRFFCTVATFGTPTDITVAELAIESFFPADDHTAQTLIRMRSGAAGARR</sequence>
<gene>
    <name evidence="2" type="ORF">SAMN06264365_10295</name>
</gene>
<dbReference type="Pfam" id="PF01381">
    <property type="entry name" value="HTH_3"/>
    <property type="match status" value="1"/>
</dbReference>
<keyword evidence="3" id="KW-1185">Reference proteome</keyword>
<proteinExistence type="predicted"/>
<dbReference type="PROSITE" id="PS50943">
    <property type="entry name" value="HTH_CROC1"/>
    <property type="match status" value="1"/>
</dbReference>
<dbReference type="Gene3D" id="3.30.450.180">
    <property type="match status" value="1"/>
</dbReference>
<reference evidence="2 3" key="1">
    <citation type="submission" date="2017-06" db="EMBL/GenBank/DDBJ databases">
        <authorList>
            <person name="Kim H.J."/>
            <person name="Triplett B.A."/>
        </authorList>
    </citation>
    <scope>NUCLEOTIDE SEQUENCE [LARGE SCALE GENOMIC DNA]</scope>
    <source>
        <strain evidence="2 3">DSM 43151</strain>
    </source>
</reference>